<keyword evidence="3" id="KW-1185">Reference proteome</keyword>
<name>A0A5M8FB10_9GAMM</name>
<keyword evidence="1" id="KW-1133">Transmembrane helix</keyword>
<keyword evidence="1" id="KW-0812">Transmembrane</keyword>
<comment type="caution">
    <text evidence="2">The sequence shown here is derived from an EMBL/GenBank/DDBJ whole genome shotgun (WGS) entry which is preliminary data.</text>
</comment>
<sequence>METLRLFHPTGFGFWLLRALVSGGNAALIPPYGLWPFVSGGNAALIPPYGLWALGFGLWALTSGGNAALIPPYGLWALGFGLLSKRNVTSTKRCGG</sequence>
<organism evidence="2 3">
    <name type="scientific">Thiohalocapsa marina</name>
    <dbReference type="NCBI Taxonomy" id="424902"/>
    <lineage>
        <taxon>Bacteria</taxon>
        <taxon>Pseudomonadati</taxon>
        <taxon>Pseudomonadota</taxon>
        <taxon>Gammaproteobacteria</taxon>
        <taxon>Chromatiales</taxon>
        <taxon>Chromatiaceae</taxon>
        <taxon>Thiohalocapsa</taxon>
    </lineage>
</organism>
<reference evidence="2 3" key="1">
    <citation type="submission" date="2019-09" db="EMBL/GenBank/DDBJ databases">
        <title>Whole-genome sequence of the purple sulfur bacterium Thiohalocapsa marina DSM 19078.</title>
        <authorList>
            <person name="Kyndt J.A."/>
            <person name="Meyer T.E."/>
        </authorList>
    </citation>
    <scope>NUCLEOTIDE SEQUENCE [LARGE SCALE GENOMIC DNA]</scope>
    <source>
        <strain evidence="2 3">DSM 19078</strain>
    </source>
</reference>
<feature type="transmembrane region" description="Helical" evidence="1">
    <location>
        <begin position="50"/>
        <end position="83"/>
    </location>
</feature>
<accession>A0A5M8FB10</accession>
<dbReference type="EMBL" id="VWXX01000059">
    <property type="protein sequence ID" value="KAA6181859.1"/>
    <property type="molecule type" value="Genomic_DNA"/>
</dbReference>
<proteinExistence type="predicted"/>
<evidence type="ECO:0000256" key="1">
    <source>
        <dbReference type="SAM" id="Phobius"/>
    </source>
</evidence>
<protein>
    <submittedName>
        <fullName evidence="2">Uncharacterized protein</fullName>
    </submittedName>
</protein>
<evidence type="ECO:0000313" key="2">
    <source>
        <dbReference type="EMBL" id="KAA6181859.1"/>
    </source>
</evidence>
<gene>
    <name evidence="2" type="ORF">F2Q65_18755</name>
</gene>
<evidence type="ECO:0000313" key="3">
    <source>
        <dbReference type="Proteomes" id="UP000322981"/>
    </source>
</evidence>
<dbReference type="Proteomes" id="UP000322981">
    <property type="component" value="Unassembled WGS sequence"/>
</dbReference>
<dbReference type="AlphaFoldDB" id="A0A5M8FB10"/>
<keyword evidence="1" id="KW-0472">Membrane</keyword>